<evidence type="ECO:0000256" key="1">
    <source>
        <dbReference type="SAM" id="Phobius"/>
    </source>
</evidence>
<organism evidence="2 3">
    <name type="scientific">Hyaloscypha bicolor E</name>
    <dbReference type="NCBI Taxonomy" id="1095630"/>
    <lineage>
        <taxon>Eukaryota</taxon>
        <taxon>Fungi</taxon>
        <taxon>Dikarya</taxon>
        <taxon>Ascomycota</taxon>
        <taxon>Pezizomycotina</taxon>
        <taxon>Leotiomycetes</taxon>
        <taxon>Helotiales</taxon>
        <taxon>Hyaloscyphaceae</taxon>
        <taxon>Hyaloscypha</taxon>
        <taxon>Hyaloscypha bicolor</taxon>
    </lineage>
</organism>
<accession>A0A2J6TWU7</accession>
<feature type="transmembrane region" description="Helical" evidence="1">
    <location>
        <begin position="476"/>
        <end position="498"/>
    </location>
</feature>
<feature type="transmembrane region" description="Helical" evidence="1">
    <location>
        <begin position="22"/>
        <end position="47"/>
    </location>
</feature>
<dbReference type="Proteomes" id="UP000235371">
    <property type="component" value="Unassembled WGS sequence"/>
</dbReference>
<keyword evidence="1" id="KW-0472">Membrane</keyword>
<dbReference type="PANTHER" id="PTHR37577">
    <property type="entry name" value="INTEGRAL MEMBRANE PROTEIN"/>
    <property type="match status" value="1"/>
</dbReference>
<sequence length="559" mass="62481">MGSSDKGLNCTPNWEFEPNGDIVGIGVLVAFFATAAATVGAILFGYFTESFPDSYFNDLDRYVIKHYKKSTVSRLISWLLTGLGALKDGLKSCLGFKVEPPRSLPRQKRQEALSRFILTLSDQQLVTGLATMVGVVANQRILSLYEFSVALSLAWFSSTTHLATLDALAQYFREHGTVRNWRVGGMLSLLSLLSYCLFLEMYAQTVLELPVPIQCSFTQKANSPAYVYQSAIYIMSIVSTALTFYVLWGGYILRIGKLYDSTLAEKAIISYAQLLLPKSFMLKNGIRRDHSEVVAELRSSKRLDSLQRIMKATKKSKWHAKLLSSSYQYNTSFLSSMSGIAFSFSYGISQVVAYRWLNEGVSIGIPSTIDFGQITPIFLLVLPILVAAEIYYESIGDTGAPPDVVTPSAITNEAQKYEDLIPAMKEYLYREIEEIRRQEASATTAPELASVVLRKRQLLSDFEQFRAFEENLDRSFAVIRVTFELFTSTLLGVTLNVNSVEANVVAYLFFFVWCSIPIVGTYYNMVRYRTEIKKVISYQAAEEGGGAVAAEKEVGDDKK</sequence>
<feature type="transmembrane region" description="Helical" evidence="1">
    <location>
        <begin position="181"/>
        <end position="203"/>
    </location>
</feature>
<dbReference type="STRING" id="1095630.A0A2J6TWU7"/>
<dbReference type="EMBL" id="KZ613740">
    <property type="protein sequence ID" value="PMD67506.1"/>
    <property type="molecule type" value="Genomic_DNA"/>
</dbReference>
<name>A0A2J6TWU7_9HELO</name>
<reference evidence="2 3" key="1">
    <citation type="submission" date="2016-04" db="EMBL/GenBank/DDBJ databases">
        <title>A degradative enzymes factory behind the ericoid mycorrhizal symbiosis.</title>
        <authorList>
            <consortium name="DOE Joint Genome Institute"/>
            <person name="Martino E."/>
            <person name="Morin E."/>
            <person name="Grelet G."/>
            <person name="Kuo A."/>
            <person name="Kohler A."/>
            <person name="Daghino S."/>
            <person name="Barry K."/>
            <person name="Choi C."/>
            <person name="Cichocki N."/>
            <person name="Clum A."/>
            <person name="Copeland A."/>
            <person name="Hainaut M."/>
            <person name="Haridas S."/>
            <person name="Labutti K."/>
            <person name="Lindquist E."/>
            <person name="Lipzen A."/>
            <person name="Khouja H.-R."/>
            <person name="Murat C."/>
            <person name="Ohm R."/>
            <person name="Olson A."/>
            <person name="Spatafora J."/>
            <person name="Veneault-Fourrey C."/>
            <person name="Henrissat B."/>
            <person name="Grigoriev I."/>
            <person name="Martin F."/>
            <person name="Perotto S."/>
        </authorList>
    </citation>
    <scope>NUCLEOTIDE SEQUENCE [LARGE SCALE GENOMIC DNA]</scope>
    <source>
        <strain evidence="2 3">E</strain>
    </source>
</reference>
<feature type="transmembrane region" description="Helical" evidence="1">
    <location>
        <begin position="226"/>
        <end position="248"/>
    </location>
</feature>
<keyword evidence="1" id="KW-0812">Transmembrane</keyword>
<evidence type="ECO:0000313" key="3">
    <source>
        <dbReference type="Proteomes" id="UP000235371"/>
    </source>
</evidence>
<keyword evidence="3" id="KW-1185">Reference proteome</keyword>
<proteinExistence type="predicted"/>
<protein>
    <submittedName>
        <fullName evidence="2">Uncharacterized protein</fullName>
    </submittedName>
</protein>
<keyword evidence="1" id="KW-1133">Transmembrane helix</keyword>
<feature type="transmembrane region" description="Helical" evidence="1">
    <location>
        <begin position="333"/>
        <end position="354"/>
    </location>
</feature>
<dbReference type="InParanoid" id="A0A2J6TWU7"/>
<dbReference type="PANTHER" id="PTHR37577:SF1">
    <property type="entry name" value="INTEGRAL MEMBRANE PROTEIN"/>
    <property type="match status" value="1"/>
</dbReference>
<gene>
    <name evidence="2" type="ORF">K444DRAFT_623662</name>
</gene>
<dbReference type="InterPro" id="IPR053018">
    <property type="entry name" value="Elsinochrome_Biosynth-Asso"/>
</dbReference>
<feature type="transmembrane region" description="Helical" evidence="1">
    <location>
        <begin position="374"/>
        <end position="392"/>
    </location>
</feature>
<dbReference type="OrthoDB" id="5427664at2759"/>
<feature type="transmembrane region" description="Helical" evidence="1">
    <location>
        <begin position="504"/>
        <end position="524"/>
    </location>
</feature>
<dbReference type="GeneID" id="36590380"/>
<dbReference type="RefSeq" id="XP_024744410.1">
    <property type="nucleotide sequence ID" value="XM_024882303.1"/>
</dbReference>
<evidence type="ECO:0000313" key="2">
    <source>
        <dbReference type="EMBL" id="PMD67506.1"/>
    </source>
</evidence>
<dbReference type="AlphaFoldDB" id="A0A2J6TWU7"/>